<sequence>MDPQPRTVSCLTQTGATNSGTVGASKRGILWSMSAFMPPTGDIKFVLDSIADIEMLAGLDGFEHVDTETVHTVIDEAGRFMADVVAPTNRVGDLVGATHHPDGTVTMPPEFHAAWRQYVDAGWNAVKCNPEYGGHGFPGAVGTAVQEMLTSSNMAFSLCPMLTASAILAIDSHGTDEQKDTYLEHLISGHWTGTMVLTEPEAGSDVGALRTRAIPNDDGTWSLTGTKIFITWGEHDMAENIIHLVLARAPEAPPGTKGISLFIVPKFLVNDDGTIGERNSLTAVSIEHKLGIHGSPTCVMSYDGAVGYLIGEVNSGMRYMFTMMNDARLHVGIEGLGIAERAYQQSLAYAQERKQGRAIGAPKGESSAIIEHPDVRHMLLQMKTRIEAMRGLMYANSAALDVAKHHSDETTRQFAANRAALLTPLSKGWGTDQGVLITSLGVQIHGGGGFIEETGAPQHYRDSRIAPIYEGTNGIQAIDLVMRKLPMDGGGVIAEFVAEMQSTADASAELMPAAAMFLSQAIGAVKTATNWLVDRKDPNDALAGATTFLELLGSTAGGHYLMRLALAAVDAGRDDAEARTQRAEFYAKDLLATVPGLVPSVTAGVASLEGLDTT</sequence>
<feature type="domain" description="Acyl-CoA dehydrogenase/oxidase N-terminal" evidence="8">
    <location>
        <begin position="68"/>
        <end position="189"/>
    </location>
</feature>
<evidence type="ECO:0000259" key="7">
    <source>
        <dbReference type="Pfam" id="PF02770"/>
    </source>
</evidence>
<dbReference type="Pfam" id="PF12806">
    <property type="entry name" value="Acyl-CoA_dh_C"/>
    <property type="match status" value="1"/>
</dbReference>
<dbReference type="SUPFAM" id="SSF47203">
    <property type="entry name" value="Acyl-CoA dehydrogenase C-terminal domain-like"/>
    <property type="match status" value="1"/>
</dbReference>
<gene>
    <name evidence="10" type="ORF">MNBD_ACTINO02-3250</name>
</gene>
<dbReference type="InterPro" id="IPR013786">
    <property type="entry name" value="AcylCoA_DH/ox_N"/>
</dbReference>
<dbReference type="Gene3D" id="1.10.540.10">
    <property type="entry name" value="Acyl-CoA dehydrogenase/oxidase, N-terminal domain"/>
    <property type="match status" value="1"/>
</dbReference>
<protein>
    <submittedName>
        <fullName evidence="10">3-methylmercaptopropionyl-CoA dehydrogenase (DmdC)</fullName>
    </submittedName>
</protein>
<dbReference type="InterPro" id="IPR052166">
    <property type="entry name" value="Diverse_Acyl-CoA_DH"/>
</dbReference>
<dbReference type="GO" id="GO:0050660">
    <property type="term" value="F:flavin adenine dinucleotide binding"/>
    <property type="evidence" value="ECO:0007669"/>
    <property type="project" value="InterPro"/>
</dbReference>
<dbReference type="PANTHER" id="PTHR42803">
    <property type="entry name" value="ACYL-COA DEHYDROGENASE"/>
    <property type="match status" value="1"/>
</dbReference>
<name>A0A3B0SK02_9ZZZZ</name>
<evidence type="ECO:0000256" key="1">
    <source>
        <dbReference type="ARBA" id="ARBA00001974"/>
    </source>
</evidence>
<reference evidence="10" key="1">
    <citation type="submission" date="2018-06" db="EMBL/GenBank/DDBJ databases">
        <authorList>
            <person name="Zhirakovskaya E."/>
        </authorList>
    </citation>
    <scope>NUCLEOTIDE SEQUENCE</scope>
</reference>
<dbReference type="AlphaFoldDB" id="A0A3B0SK02"/>
<dbReference type="InterPro" id="IPR046373">
    <property type="entry name" value="Acyl-CoA_Oxase/DH_mid-dom_sf"/>
</dbReference>
<dbReference type="Pfam" id="PF00441">
    <property type="entry name" value="Acyl-CoA_dh_1"/>
    <property type="match status" value="1"/>
</dbReference>
<evidence type="ECO:0000313" key="10">
    <source>
        <dbReference type="EMBL" id="VAV96673.1"/>
    </source>
</evidence>
<accession>A0A3B0SK02</accession>
<dbReference type="GO" id="GO:0016627">
    <property type="term" value="F:oxidoreductase activity, acting on the CH-CH group of donors"/>
    <property type="evidence" value="ECO:0007669"/>
    <property type="project" value="InterPro"/>
</dbReference>
<dbReference type="Gene3D" id="1.20.140.10">
    <property type="entry name" value="Butyryl-CoA Dehydrogenase, subunit A, domain 3"/>
    <property type="match status" value="1"/>
</dbReference>
<dbReference type="FunFam" id="2.40.110.10:FF:000031">
    <property type="entry name" value="Acyl-CoA dehydrogenase, putative"/>
    <property type="match status" value="1"/>
</dbReference>
<evidence type="ECO:0000256" key="2">
    <source>
        <dbReference type="ARBA" id="ARBA00009347"/>
    </source>
</evidence>
<evidence type="ECO:0000259" key="9">
    <source>
        <dbReference type="Pfam" id="PF12806"/>
    </source>
</evidence>
<keyword evidence="5" id="KW-0560">Oxidoreductase</keyword>
<dbReference type="Pfam" id="PF02770">
    <property type="entry name" value="Acyl-CoA_dh_M"/>
    <property type="match status" value="1"/>
</dbReference>
<comment type="cofactor">
    <cofactor evidence="1">
        <name>FAD</name>
        <dbReference type="ChEBI" id="CHEBI:57692"/>
    </cofactor>
</comment>
<feature type="domain" description="Acyl-CoA oxidase/dehydrogenase middle" evidence="7">
    <location>
        <begin position="195"/>
        <end position="303"/>
    </location>
</feature>
<keyword evidence="4" id="KW-0274">FAD</keyword>
<keyword evidence="3" id="KW-0285">Flavoprotein</keyword>
<evidence type="ECO:0000256" key="3">
    <source>
        <dbReference type="ARBA" id="ARBA00022630"/>
    </source>
</evidence>
<dbReference type="InterPro" id="IPR009075">
    <property type="entry name" value="AcylCo_DH/oxidase_C"/>
</dbReference>
<evidence type="ECO:0000256" key="4">
    <source>
        <dbReference type="ARBA" id="ARBA00022827"/>
    </source>
</evidence>
<evidence type="ECO:0000259" key="8">
    <source>
        <dbReference type="Pfam" id="PF02771"/>
    </source>
</evidence>
<dbReference type="Gene3D" id="2.40.110.10">
    <property type="entry name" value="Butyryl-CoA Dehydrogenase, subunit A, domain 2"/>
    <property type="match status" value="1"/>
</dbReference>
<feature type="domain" description="Acyl-CoA dehydrogenase/oxidase C-terminal" evidence="6">
    <location>
        <begin position="314"/>
        <end position="482"/>
    </location>
</feature>
<organism evidence="10">
    <name type="scientific">hydrothermal vent metagenome</name>
    <dbReference type="NCBI Taxonomy" id="652676"/>
    <lineage>
        <taxon>unclassified sequences</taxon>
        <taxon>metagenomes</taxon>
        <taxon>ecological metagenomes</taxon>
    </lineage>
</organism>
<dbReference type="InterPro" id="IPR009100">
    <property type="entry name" value="AcylCoA_DH/oxidase_NM_dom_sf"/>
</dbReference>
<dbReference type="InterPro" id="IPR037069">
    <property type="entry name" value="AcylCoA_DH/ox_N_sf"/>
</dbReference>
<dbReference type="InterPro" id="IPR036250">
    <property type="entry name" value="AcylCo_DH-like_C"/>
</dbReference>
<feature type="domain" description="Acetyl-CoA dehydrogenase-like C-terminal" evidence="9">
    <location>
        <begin position="496"/>
        <end position="609"/>
    </location>
</feature>
<dbReference type="InterPro" id="IPR025878">
    <property type="entry name" value="Acyl-CoA_dh-like_C_dom"/>
</dbReference>
<comment type="similarity">
    <text evidence="2">Belongs to the acyl-CoA dehydrogenase family.</text>
</comment>
<dbReference type="PANTHER" id="PTHR42803:SF1">
    <property type="entry name" value="BROAD-SPECIFICITY LINEAR ACYL-COA DEHYDROGENASE FADE5"/>
    <property type="match status" value="1"/>
</dbReference>
<evidence type="ECO:0000256" key="5">
    <source>
        <dbReference type="ARBA" id="ARBA00023002"/>
    </source>
</evidence>
<dbReference type="EMBL" id="UOEK01000104">
    <property type="protein sequence ID" value="VAV96673.1"/>
    <property type="molecule type" value="Genomic_DNA"/>
</dbReference>
<dbReference type="InterPro" id="IPR006091">
    <property type="entry name" value="Acyl-CoA_Oxase/DH_mid-dom"/>
</dbReference>
<evidence type="ECO:0000259" key="6">
    <source>
        <dbReference type="Pfam" id="PF00441"/>
    </source>
</evidence>
<dbReference type="SUPFAM" id="SSF56645">
    <property type="entry name" value="Acyl-CoA dehydrogenase NM domain-like"/>
    <property type="match status" value="1"/>
</dbReference>
<proteinExistence type="inferred from homology"/>
<dbReference type="Pfam" id="PF02771">
    <property type="entry name" value="Acyl-CoA_dh_N"/>
    <property type="match status" value="1"/>
</dbReference>